<dbReference type="RefSeq" id="WP_079648669.1">
    <property type="nucleotide sequence ID" value="NZ_FUYM01000005.1"/>
</dbReference>
<name>A0A1T5DN65_9SPHN</name>
<dbReference type="InterPro" id="IPR019587">
    <property type="entry name" value="Polyketide_cyclase/dehydratase"/>
</dbReference>
<dbReference type="Pfam" id="PF10604">
    <property type="entry name" value="Polyketide_cyc2"/>
    <property type="match status" value="1"/>
</dbReference>
<keyword evidence="3" id="KW-1185">Reference proteome</keyword>
<proteinExistence type="predicted"/>
<keyword evidence="1" id="KW-0732">Signal</keyword>
<evidence type="ECO:0000313" key="3">
    <source>
        <dbReference type="Proteomes" id="UP000189818"/>
    </source>
</evidence>
<dbReference type="OrthoDB" id="5735475at2"/>
<dbReference type="Proteomes" id="UP000189818">
    <property type="component" value="Unassembled WGS sequence"/>
</dbReference>
<protein>
    <submittedName>
        <fullName evidence="2">Uncharacterized conserved protein YndB, AHSA1/START domain</fullName>
    </submittedName>
</protein>
<feature type="chain" id="PRO_5012052441" evidence="1">
    <location>
        <begin position="23"/>
        <end position="176"/>
    </location>
</feature>
<dbReference type="SUPFAM" id="SSF55961">
    <property type="entry name" value="Bet v1-like"/>
    <property type="match status" value="1"/>
</dbReference>
<dbReference type="InterPro" id="IPR023393">
    <property type="entry name" value="START-like_dom_sf"/>
</dbReference>
<feature type="signal peptide" evidence="1">
    <location>
        <begin position="1"/>
        <end position="22"/>
    </location>
</feature>
<gene>
    <name evidence="2" type="ORF">SAMN06295920_105316</name>
</gene>
<evidence type="ECO:0000256" key="1">
    <source>
        <dbReference type="SAM" id="SignalP"/>
    </source>
</evidence>
<reference evidence="3" key="1">
    <citation type="submission" date="2017-02" db="EMBL/GenBank/DDBJ databases">
        <authorList>
            <person name="Varghese N."/>
            <person name="Submissions S."/>
        </authorList>
    </citation>
    <scope>NUCLEOTIDE SEQUENCE [LARGE SCALE GENOMIC DNA]</scope>
    <source>
        <strain evidence="3">UM2</strain>
    </source>
</reference>
<accession>A0A1T5DN65</accession>
<organism evidence="2 3">
    <name type="scientific">Rhizorhabdus histidinilytica</name>
    <dbReference type="NCBI Taxonomy" id="439228"/>
    <lineage>
        <taxon>Bacteria</taxon>
        <taxon>Pseudomonadati</taxon>
        <taxon>Pseudomonadota</taxon>
        <taxon>Alphaproteobacteria</taxon>
        <taxon>Sphingomonadales</taxon>
        <taxon>Sphingomonadaceae</taxon>
        <taxon>Rhizorhabdus</taxon>
    </lineage>
</organism>
<dbReference type="Gene3D" id="3.30.530.20">
    <property type="match status" value="1"/>
</dbReference>
<evidence type="ECO:0000313" key="2">
    <source>
        <dbReference type="EMBL" id="SKB73129.1"/>
    </source>
</evidence>
<dbReference type="STRING" id="439228.SAMN06295920_105316"/>
<sequence length="176" mass="17937">MTARARAVAVATLLSVTAPAGAEVVSADGSGFAVRTVLTIAAPPEAVYAALLVPGRWWDPAHSWSGDAANMRLEPAVGGCFCEKLPKTGGESAHMRVIAIDPNHMIRLDGALGPFQAMGVAGTLSWELKPVAGGTEFRQTYAVGGHIPGGGAALAPVVDGVMGGQAARLKALAEKR</sequence>
<dbReference type="EMBL" id="FUYM01000005">
    <property type="protein sequence ID" value="SKB73129.1"/>
    <property type="molecule type" value="Genomic_DNA"/>
</dbReference>
<dbReference type="CDD" id="cd07814">
    <property type="entry name" value="SRPBCC_CalC_Aha1-like"/>
    <property type="match status" value="1"/>
</dbReference>
<dbReference type="AlphaFoldDB" id="A0A1T5DN65"/>